<evidence type="ECO:0000313" key="7">
    <source>
        <dbReference type="Proteomes" id="UP000008332"/>
    </source>
</evidence>
<organism evidence="6 7">
    <name type="scientific">Albidiferax ferrireducens (strain ATCC BAA-621 / DSM 15236 / T118)</name>
    <name type="common">Rhodoferax ferrireducens</name>
    <dbReference type="NCBI Taxonomy" id="338969"/>
    <lineage>
        <taxon>Bacteria</taxon>
        <taxon>Pseudomonadati</taxon>
        <taxon>Pseudomonadota</taxon>
        <taxon>Betaproteobacteria</taxon>
        <taxon>Burkholderiales</taxon>
        <taxon>Comamonadaceae</taxon>
        <taxon>Rhodoferax</taxon>
    </lineage>
</organism>
<keyword evidence="7" id="KW-1185">Reference proteome</keyword>
<dbReference type="STRING" id="338969.Rfer_1170"/>
<evidence type="ECO:0000259" key="4">
    <source>
        <dbReference type="Pfam" id="PF13817"/>
    </source>
</evidence>
<evidence type="ECO:0000313" key="6">
    <source>
        <dbReference type="EMBL" id="ABD70769.1"/>
    </source>
</evidence>
<gene>
    <name evidence="5" type="ordered locus">Rfer_1170</name>
    <name evidence="6" type="ordered locus">Rfer_3059</name>
</gene>
<evidence type="ECO:0000313" key="5">
    <source>
        <dbReference type="EMBL" id="ABD68906.1"/>
    </source>
</evidence>
<accession>Q21TY4</accession>
<evidence type="ECO:0000259" key="2">
    <source>
        <dbReference type="Pfam" id="PF13005"/>
    </source>
</evidence>
<dbReference type="eggNOG" id="COG2433">
    <property type="taxonomic scope" value="Bacteria"/>
</dbReference>
<sequence>MVIAPEQLTHMSADELRDVVQSLFKTLTFKQATIDKLTHENAYLKRLKFAAQSERFSAEQRSLLEETLDEDLQAVSDEIEQLKPTDAPAPRMKEQPKRQPLPANLARVEIHHEPDSTTCACGCQMKRIGEDVAEKLDYQPGVFSVERHVRGKWACAKCQTLIQTPVAAHVIDKGIPTTGLLAQVLVAKFADHLPLYRQEAIFGRAGLAIARSTLGAWVGSCGVQLQPLVDALKAEILQHNVVHADETPVQMLKPGTGKTHRSYLWAYAAGAFEDTRAVVYDFCESRAGENAKTFLGDWRGSLVCDDFSGYKQLMAQGVTEVGCLAHARRKFFDLHASNKSQIAHSALEQIARVYDIEREVKELLPDERRRIRQEKSKPLLDALHQWMILNRQKITDGSATAKALDYSLRRWSALTRFLSDGQLPVDNNHIENQIRPIAIGRNNWLFAGSLRAGKRGAAVMSLIQSARLNGHDPFAYLKDVLTRLPTQRASQIHELLPHRWQPQIQFT</sequence>
<dbReference type="InterPro" id="IPR039552">
    <property type="entry name" value="IS66_C"/>
</dbReference>
<dbReference type="InterPro" id="IPR024474">
    <property type="entry name" value="Znf_dom_IS66"/>
</dbReference>
<dbReference type="KEGG" id="rfr:Rfer_1170"/>
<dbReference type="InterPro" id="IPR004291">
    <property type="entry name" value="Transposase_IS66_central"/>
</dbReference>
<dbReference type="KEGG" id="rfr:Rfer_3059"/>
<dbReference type="OrthoDB" id="9794514at2"/>
<dbReference type="EMBL" id="CP000267">
    <property type="protein sequence ID" value="ABD68906.1"/>
    <property type="molecule type" value="Genomic_DNA"/>
</dbReference>
<protein>
    <submittedName>
        <fullName evidence="6">Transposase IS66</fullName>
    </submittedName>
</protein>
<reference evidence="6" key="2">
    <citation type="submission" date="2006-02" db="EMBL/GenBank/DDBJ databases">
        <title>Complete sequence of Chromosome of Rhodoferax ferrireducens DSM 15236.</title>
        <authorList>
            <consortium name="US DOE Joint Genome Institute"/>
            <person name="Copeland A."/>
            <person name="Lucas S."/>
            <person name="Lapidus A."/>
            <person name="Barry K."/>
            <person name="Detter J.C."/>
            <person name="Glavina del Rio T."/>
            <person name="Hammon N."/>
            <person name="Israni S."/>
            <person name="Pitluck S."/>
            <person name="Brettin T."/>
            <person name="Bruce D."/>
            <person name="Han C."/>
            <person name="Tapia R."/>
            <person name="Gilna P."/>
            <person name="Kiss H."/>
            <person name="Schmutz J."/>
            <person name="Larimer F."/>
            <person name="Land M."/>
            <person name="Kyrpides N."/>
            <person name="Ivanova N."/>
            <person name="Richardson P."/>
        </authorList>
    </citation>
    <scope>NUCLEOTIDE SEQUENCE</scope>
    <source>
        <strain evidence="6">DSM 15236</strain>
    </source>
</reference>
<dbReference type="NCBIfam" id="NF033517">
    <property type="entry name" value="transpos_IS66"/>
    <property type="match status" value="1"/>
</dbReference>
<dbReference type="Pfam" id="PF13817">
    <property type="entry name" value="DDE_Tnp_IS66_C"/>
    <property type="match status" value="1"/>
</dbReference>
<reference evidence="7" key="1">
    <citation type="submission" date="2006-02" db="EMBL/GenBank/DDBJ databases">
        <title>Complete sequence of chromosome of Rhodoferax ferrireducens DSM 15236.</title>
        <authorList>
            <person name="Copeland A."/>
            <person name="Lucas S."/>
            <person name="Lapidus A."/>
            <person name="Barry K."/>
            <person name="Detter J.C."/>
            <person name="Glavina del Rio T."/>
            <person name="Hammon N."/>
            <person name="Israni S."/>
            <person name="Pitluck S."/>
            <person name="Brettin T."/>
            <person name="Bruce D."/>
            <person name="Han C."/>
            <person name="Tapia R."/>
            <person name="Gilna P."/>
            <person name="Kiss H."/>
            <person name="Schmutz J."/>
            <person name="Larimer F."/>
            <person name="Land M."/>
            <person name="Kyrpides N."/>
            <person name="Ivanova N."/>
            <person name="Richardson P."/>
        </authorList>
    </citation>
    <scope>NUCLEOTIDE SEQUENCE [LARGE SCALE GENOMIC DNA]</scope>
    <source>
        <strain evidence="7">ATCC BAA-621 / DSM 15236 / T118</strain>
    </source>
</reference>
<feature type="domain" description="Transposase IS66 zinc-finger binding" evidence="2">
    <location>
        <begin position="117"/>
        <end position="158"/>
    </location>
</feature>
<dbReference type="Proteomes" id="UP000008332">
    <property type="component" value="Chromosome"/>
</dbReference>
<feature type="domain" description="Transposase TnpC homeodomain" evidence="3">
    <location>
        <begin position="37"/>
        <end position="110"/>
    </location>
</feature>
<dbReference type="Pfam" id="PF03050">
    <property type="entry name" value="DDE_Tnp_IS66"/>
    <property type="match status" value="1"/>
</dbReference>
<feature type="domain" description="Transposase IS66 central" evidence="1">
    <location>
        <begin position="173"/>
        <end position="454"/>
    </location>
</feature>
<evidence type="ECO:0000259" key="3">
    <source>
        <dbReference type="Pfam" id="PF13007"/>
    </source>
</evidence>
<proteinExistence type="predicted"/>
<dbReference type="PANTHER" id="PTHR33678">
    <property type="entry name" value="BLL1576 PROTEIN"/>
    <property type="match status" value="1"/>
</dbReference>
<feature type="domain" description="Transposase IS66 C-terminal" evidence="4">
    <location>
        <begin position="461"/>
        <end position="498"/>
    </location>
</feature>
<dbReference type="AlphaFoldDB" id="Q21TY4"/>
<dbReference type="EMBL" id="CP000267">
    <property type="protein sequence ID" value="ABD70769.1"/>
    <property type="molecule type" value="Genomic_DNA"/>
</dbReference>
<dbReference type="PANTHER" id="PTHR33678:SF1">
    <property type="entry name" value="BLL1576 PROTEIN"/>
    <property type="match status" value="1"/>
</dbReference>
<dbReference type="Pfam" id="PF13005">
    <property type="entry name" value="zf-IS66"/>
    <property type="match status" value="1"/>
</dbReference>
<evidence type="ECO:0000259" key="1">
    <source>
        <dbReference type="Pfam" id="PF03050"/>
    </source>
</evidence>
<dbReference type="InterPro" id="IPR052344">
    <property type="entry name" value="Transposase-related"/>
</dbReference>
<dbReference type="HOGENOM" id="CLU_023034_0_0_4"/>
<dbReference type="InterPro" id="IPR024463">
    <property type="entry name" value="Transposase_TnpC_homeodom"/>
</dbReference>
<dbReference type="Pfam" id="PF13007">
    <property type="entry name" value="LZ_Tnp_IS66"/>
    <property type="match status" value="1"/>
</dbReference>
<name>Q21TY4_ALBFT</name>